<dbReference type="InterPro" id="IPR046336">
    <property type="entry name" value="Lon_prtase_N_sf"/>
</dbReference>
<dbReference type="SMART" id="SM00464">
    <property type="entry name" value="LON"/>
    <property type="match status" value="1"/>
</dbReference>
<dbReference type="SUPFAM" id="SSF88697">
    <property type="entry name" value="PUA domain-like"/>
    <property type="match status" value="1"/>
</dbReference>
<dbReference type="RefSeq" id="WP_225675172.1">
    <property type="nucleotide sequence ID" value="NZ_JAEDAH010000060.1"/>
</dbReference>
<gene>
    <name evidence="2" type="ORF">I9W95_11920</name>
</gene>
<protein>
    <submittedName>
        <fullName evidence="2">LON peptidase substrate-binding domain-containing protein</fullName>
    </submittedName>
</protein>
<proteinExistence type="predicted"/>
<dbReference type="InterPro" id="IPR015947">
    <property type="entry name" value="PUA-like_sf"/>
</dbReference>
<dbReference type="InterPro" id="IPR003111">
    <property type="entry name" value="Lon_prtase_N"/>
</dbReference>
<dbReference type="PANTHER" id="PTHR46732">
    <property type="entry name" value="ATP-DEPENDENT PROTEASE LA (LON) DOMAIN PROTEIN"/>
    <property type="match status" value="1"/>
</dbReference>
<evidence type="ECO:0000313" key="3">
    <source>
        <dbReference type="Proteomes" id="UP000714380"/>
    </source>
</evidence>
<organism evidence="2 3">
    <name type="scientific">Thalassolituus marinus</name>
    <dbReference type="NCBI Taxonomy" id="671053"/>
    <lineage>
        <taxon>Bacteria</taxon>
        <taxon>Pseudomonadati</taxon>
        <taxon>Pseudomonadota</taxon>
        <taxon>Gammaproteobacteria</taxon>
        <taxon>Oceanospirillales</taxon>
        <taxon>Oceanospirillaceae</taxon>
        <taxon>Thalassolituus</taxon>
    </lineage>
</organism>
<evidence type="ECO:0000313" key="2">
    <source>
        <dbReference type="EMBL" id="MCA6064315.1"/>
    </source>
</evidence>
<accession>A0ABS7ZRS1</accession>
<comment type="caution">
    <text evidence="2">The sequence shown here is derived from an EMBL/GenBank/DDBJ whole genome shotgun (WGS) entry which is preliminary data.</text>
</comment>
<dbReference type="PROSITE" id="PS51787">
    <property type="entry name" value="LON_N"/>
    <property type="match status" value="1"/>
</dbReference>
<feature type="domain" description="Lon N-terminal" evidence="1">
    <location>
        <begin position="4"/>
        <end position="215"/>
    </location>
</feature>
<dbReference type="Pfam" id="PF02190">
    <property type="entry name" value="LON_substr_bdg"/>
    <property type="match status" value="1"/>
</dbReference>
<keyword evidence="3" id="KW-1185">Reference proteome</keyword>
<dbReference type="EMBL" id="JAEDAH010000060">
    <property type="protein sequence ID" value="MCA6064315.1"/>
    <property type="molecule type" value="Genomic_DNA"/>
</dbReference>
<reference evidence="2 3" key="1">
    <citation type="submission" date="2020-12" db="EMBL/GenBank/DDBJ databases">
        <title>Novel Thalassolituus-related marine hydrocarbonoclastic bacteria mediated algae-derived hydrocarbons mineralization in twilight zone of the northern South China Sea.</title>
        <authorList>
            <person name="Dong C."/>
        </authorList>
    </citation>
    <scope>NUCLEOTIDE SEQUENCE [LARGE SCALE GENOMIC DNA]</scope>
    <source>
        <strain evidence="2 3">IMCC1826</strain>
    </source>
</reference>
<dbReference type="Gene3D" id="1.20.58.1480">
    <property type="match status" value="1"/>
</dbReference>
<name>A0ABS7ZRS1_9GAMM</name>
<dbReference type="PANTHER" id="PTHR46732:SF8">
    <property type="entry name" value="ATP-DEPENDENT PROTEASE LA (LON) DOMAIN PROTEIN"/>
    <property type="match status" value="1"/>
</dbReference>
<dbReference type="Gene3D" id="2.30.130.40">
    <property type="entry name" value="LON domain-like"/>
    <property type="match status" value="1"/>
</dbReference>
<sequence length="215" mass="24581">MTDICIFPIPGCVTFPGTVFPLHVFEPRYREMIHHCLDTQGLLAICNTRKQLSPGKQTDSLQEALSSNQATYIPQNVFSAGHCELVNTTDDGRLFVNVHLQQRFILGEEKQRLPFPIYACEAFDDEFRPQQLDSLQILKDKLMHRLTALVQADAEVRDAMLPVLMSPEWQNMDSEEFSFRLYSLIGFDADLLQQLLEMNSPAERMQFTLDLLNAA</sequence>
<dbReference type="Proteomes" id="UP000714380">
    <property type="component" value="Unassembled WGS sequence"/>
</dbReference>
<evidence type="ECO:0000259" key="1">
    <source>
        <dbReference type="PROSITE" id="PS51787"/>
    </source>
</evidence>